<evidence type="ECO:0000256" key="2">
    <source>
        <dbReference type="SAM" id="Coils"/>
    </source>
</evidence>
<dbReference type="InterPro" id="IPR000719">
    <property type="entry name" value="Prot_kinase_dom"/>
</dbReference>
<dbReference type="CDD" id="cd21037">
    <property type="entry name" value="MLKL_NTD"/>
    <property type="match status" value="1"/>
</dbReference>
<dbReference type="Pfam" id="PF08238">
    <property type="entry name" value="Sel1"/>
    <property type="match status" value="2"/>
</dbReference>
<dbReference type="SUPFAM" id="SSF81901">
    <property type="entry name" value="HCP-like"/>
    <property type="match status" value="1"/>
</dbReference>
<feature type="domain" description="Protein kinase" evidence="3">
    <location>
        <begin position="854"/>
        <end position="1153"/>
    </location>
</feature>
<dbReference type="PRINTS" id="PR00109">
    <property type="entry name" value="TYRKINASE"/>
</dbReference>
<evidence type="ECO:0000313" key="4">
    <source>
        <dbReference type="EMBL" id="KAF0502411.1"/>
    </source>
</evidence>
<comment type="caution">
    <text evidence="4">The sequence shown here is derived from an EMBL/GenBank/DDBJ whole genome shotgun (WGS) entry which is preliminary data.</text>
</comment>
<dbReference type="InterPro" id="IPR011990">
    <property type="entry name" value="TPR-like_helical_dom_sf"/>
</dbReference>
<dbReference type="PROSITE" id="PS50011">
    <property type="entry name" value="PROTEIN_KINASE_DOM"/>
    <property type="match status" value="3"/>
</dbReference>
<feature type="coiled-coil region" evidence="2">
    <location>
        <begin position="689"/>
        <end position="716"/>
    </location>
</feature>
<dbReference type="Pfam" id="PF07714">
    <property type="entry name" value="PK_Tyr_Ser-Thr"/>
    <property type="match status" value="3"/>
</dbReference>
<dbReference type="SUPFAM" id="SSF56112">
    <property type="entry name" value="Protein kinase-like (PK-like)"/>
    <property type="match status" value="3"/>
</dbReference>
<dbReference type="Gene3D" id="1.10.510.10">
    <property type="entry name" value="Transferase(Phosphotransferase) domain 1"/>
    <property type="match status" value="3"/>
</dbReference>
<evidence type="ECO:0000313" key="5">
    <source>
        <dbReference type="Proteomes" id="UP000439903"/>
    </source>
</evidence>
<dbReference type="InterPro" id="IPR017441">
    <property type="entry name" value="Protein_kinase_ATP_BS"/>
</dbReference>
<protein>
    <submittedName>
        <fullName evidence="4">Kinase-like protein</fullName>
    </submittedName>
</protein>
<dbReference type="SMART" id="SM00220">
    <property type="entry name" value="S_TKc"/>
    <property type="match status" value="2"/>
</dbReference>
<keyword evidence="5" id="KW-1185">Reference proteome</keyword>
<dbReference type="GO" id="GO:0005524">
    <property type="term" value="F:ATP binding"/>
    <property type="evidence" value="ECO:0007669"/>
    <property type="project" value="UniProtKB-UniRule"/>
</dbReference>
<dbReference type="InterPro" id="IPR006597">
    <property type="entry name" value="Sel1-like"/>
</dbReference>
<dbReference type="Gene3D" id="1.20.930.20">
    <property type="entry name" value="Adaptor protein Cbl, N-terminal domain"/>
    <property type="match status" value="1"/>
</dbReference>
<dbReference type="InterPro" id="IPR036537">
    <property type="entry name" value="Adaptor_Cbl_N_dom_sf"/>
</dbReference>
<dbReference type="GO" id="GO:0004674">
    <property type="term" value="F:protein serine/threonine kinase activity"/>
    <property type="evidence" value="ECO:0007669"/>
    <property type="project" value="TreeGrafter"/>
</dbReference>
<feature type="domain" description="Protein kinase" evidence="3">
    <location>
        <begin position="30"/>
        <end position="309"/>
    </location>
</feature>
<dbReference type="PANTHER" id="PTHR44329">
    <property type="entry name" value="SERINE/THREONINE-PROTEIN KINASE TNNI3K-RELATED"/>
    <property type="match status" value="1"/>
</dbReference>
<sequence length="1371" mass="158571">MSVKILPEYSEQLETYFKEFNIKWFDYSEFSNLKTVGVGGYAVVYSANFQGQTYALKSLNINLSFDDKAFKQFKRELNCLYTVENHPNIVKFYGICRDDRMGNFMLVLQYATEGNLRKHLQNKQKDGVYKILWVDLIRIAKEIALGLSYLHDINIVHRDLHSMNILINNGRAMITDFGISKQLDTATTGATSSTGAKGMPAYLEPQCYIHCFPYEEKVFKLNEKSDIYSLGVLFWELTSGIPPFNNIRDNTAIIFQIAYGVREKIIENTPLGFSNLFRKCWSTEPDHRPSLIEILAELDKLSAENVEFISNNINSGSNSASSTDICPVELIEKIISEEIKVLDYNQFRVLRKIGEGGFGIVYEAEWEDRGLMVALKSFNERLHESIENILKAFIEEFKLLEKITSHPNIIDFYGVTKDTFGHYNLILQLANHGNLRDYFKENYSKLEWDTKIRIASEISDGIVFLHSNDIIHRDLHSKNILVSNGHMKIADFGLAVRHGELSRNLRPIAYGTLGYIEPKCFTDTSYKCDKKSDIYSFGMILWEISSGKPPFDSYPKEKIAIFVCNGGRETPVEGTPLQYIKLYERCWDENPENRPDAKSILDNLSHLIPSSEPDEIHFEQKKSNANYKSKSEDRLSTAIDDLTTVIDATNVDRIEETIKPFLPMIAKILGLVKEIIEIYEKAQFNKKICNSLLDRAESAEVAMNTLQRRKQRNEEKFRSQSYYNNFIKFKNDLEKIKNFAGEVTQIRGISKYLNANNIKNKFLELTRDYDQCMEDLHFTSIIAQDEQKRYDQESLKSDLNEMSEFLKLFNENVQSELKFIQGSLSILHQEVSLNETQFCHPKVKEPIDTPRIDPKFLTDIGNEEKPIKTIANSSKIMVVKKFYTKCAIEVSCEILIDEPRKFQSKKKQGYLSILGKLEECPNVLKFFGVSSLKDSTTLREHEVLVFEWADMGNLKDLYERYNIPWKTKISIAIGICRGITFLNSIDIFHHDIRCENVKMTSRLEPRLANFHFAGMSGDMSTNLEDGILNIIHWLAPEKMHEHMSLNAKKRPYTQKCEIFSFGMMLWELCFEKVPYQCKDMGYITNHVTGGGRERVPIYSGSKEEKDIHLEFIKIIKMAWAHNPDERISISKLYIMLWNMQKKYVPPGKMHDFLPHEAMKLNEGTTDEQVMSDDEYLYISEDEDIKETNEIEDIKETNEIEEILEVDQGIELHVTRDPTKRKIAWKCFVANAAKGHSKAIFWQGYYLWEGYYTDMKRTPEQTMKDRNKALHLFKMAADDGIAEAQLRYSFALKELKKLKAKTVYEEFMHYLKLAAKNGNPVAMFNLSDIYLSGKFKEKKDETTGIRYLKLAALNKNEKAITLANQKGLNIYD</sequence>
<dbReference type="GO" id="GO:0007166">
    <property type="term" value="P:cell surface receptor signaling pathway"/>
    <property type="evidence" value="ECO:0007669"/>
    <property type="project" value="InterPro"/>
</dbReference>
<dbReference type="InterPro" id="IPR051681">
    <property type="entry name" value="Ser/Thr_Kinases-Pseudokinases"/>
</dbReference>
<organism evidence="4 5">
    <name type="scientific">Gigaspora margarita</name>
    <dbReference type="NCBI Taxonomy" id="4874"/>
    <lineage>
        <taxon>Eukaryota</taxon>
        <taxon>Fungi</taxon>
        <taxon>Fungi incertae sedis</taxon>
        <taxon>Mucoromycota</taxon>
        <taxon>Glomeromycotina</taxon>
        <taxon>Glomeromycetes</taxon>
        <taxon>Diversisporales</taxon>
        <taxon>Gigasporaceae</taxon>
        <taxon>Gigaspora</taxon>
    </lineage>
</organism>
<keyword evidence="1" id="KW-0547">Nucleotide-binding</keyword>
<feature type="binding site" evidence="1">
    <location>
        <position position="57"/>
    </location>
    <ligand>
        <name>ATP</name>
        <dbReference type="ChEBI" id="CHEBI:30616"/>
    </ligand>
</feature>
<dbReference type="EMBL" id="WTPW01000524">
    <property type="protein sequence ID" value="KAF0502411.1"/>
    <property type="molecule type" value="Genomic_DNA"/>
</dbReference>
<keyword evidence="1" id="KW-0067">ATP-binding</keyword>
<keyword evidence="4" id="KW-0808">Transferase</keyword>
<dbReference type="InterPro" id="IPR011009">
    <property type="entry name" value="Kinase-like_dom_sf"/>
</dbReference>
<dbReference type="InterPro" id="IPR001245">
    <property type="entry name" value="Ser-Thr/Tyr_kinase_cat_dom"/>
</dbReference>
<dbReference type="PROSITE" id="PS00107">
    <property type="entry name" value="PROTEIN_KINASE_ATP"/>
    <property type="match status" value="2"/>
</dbReference>
<dbReference type="Gene3D" id="1.25.40.10">
    <property type="entry name" value="Tetratricopeptide repeat domain"/>
    <property type="match status" value="1"/>
</dbReference>
<keyword evidence="2" id="KW-0175">Coiled coil</keyword>
<accession>A0A8H4AJJ9</accession>
<dbReference type="OrthoDB" id="2434929at2759"/>
<feature type="domain" description="Protein kinase" evidence="3">
    <location>
        <begin position="347"/>
        <end position="609"/>
    </location>
</feature>
<name>A0A8H4AJJ9_GIGMA</name>
<keyword evidence="4" id="KW-0418">Kinase</keyword>
<dbReference type="Proteomes" id="UP000439903">
    <property type="component" value="Unassembled WGS sequence"/>
</dbReference>
<dbReference type="SMART" id="SM00671">
    <property type="entry name" value="SEL1"/>
    <property type="match status" value="2"/>
</dbReference>
<evidence type="ECO:0000259" key="3">
    <source>
        <dbReference type="PROSITE" id="PS50011"/>
    </source>
</evidence>
<evidence type="ECO:0000256" key="1">
    <source>
        <dbReference type="PROSITE-ProRule" id="PRU10141"/>
    </source>
</evidence>
<feature type="binding site" evidence="1">
    <location>
        <position position="376"/>
    </location>
    <ligand>
        <name>ATP</name>
        <dbReference type="ChEBI" id="CHEBI:30616"/>
    </ligand>
</feature>
<proteinExistence type="predicted"/>
<reference evidence="4 5" key="1">
    <citation type="journal article" date="2019" name="Environ. Microbiol.">
        <title>At the nexus of three kingdoms: the genome of the mycorrhizal fungus Gigaspora margarita provides insights into plant, endobacterial and fungal interactions.</title>
        <authorList>
            <person name="Venice F."/>
            <person name="Ghignone S."/>
            <person name="Salvioli di Fossalunga A."/>
            <person name="Amselem J."/>
            <person name="Novero M."/>
            <person name="Xianan X."/>
            <person name="Sedzielewska Toro K."/>
            <person name="Morin E."/>
            <person name="Lipzen A."/>
            <person name="Grigoriev I.V."/>
            <person name="Henrissat B."/>
            <person name="Martin F.M."/>
            <person name="Bonfante P."/>
        </authorList>
    </citation>
    <scope>NUCLEOTIDE SEQUENCE [LARGE SCALE GENOMIC DNA]</scope>
    <source>
        <strain evidence="4 5">BEG34</strain>
    </source>
</reference>
<dbReference type="InterPro" id="IPR059179">
    <property type="entry name" value="MLKL-like_MCAfunc"/>
</dbReference>
<gene>
    <name evidence="4" type="ORF">F8M41_019817</name>
</gene>